<evidence type="ECO:0000313" key="4">
    <source>
        <dbReference type="Proteomes" id="UP001153954"/>
    </source>
</evidence>
<accession>A0AAU9UM92</accession>
<gene>
    <name evidence="2" type="ORF">EEDITHA_LOCUS15030</name>
    <name evidence="3" type="ORF">EEDITHA_LOCUS15036</name>
</gene>
<dbReference type="Proteomes" id="UP001153954">
    <property type="component" value="Unassembled WGS sequence"/>
</dbReference>
<keyword evidence="4" id="KW-1185">Reference proteome</keyword>
<comment type="caution">
    <text evidence="3">The sequence shown here is derived from an EMBL/GenBank/DDBJ whole genome shotgun (WGS) entry which is preliminary data.</text>
</comment>
<evidence type="ECO:0000313" key="3">
    <source>
        <dbReference type="EMBL" id="CAH2100136.1"/>
    </source>
</evidence>
<organism evidence="3 4">
    <name type="scientific">Euphydryas editha</name>
    <name type="common">Edith's checkerspot</name>
    <dbReference type="NCBI Taxonomy" id="104508"/>
    <lineage>
        <taxon>Eukaryota</taxon>
        <taxon>Metazoa</taxon>
        <taxon>Ecdysozoa</taxon>
        <taxon>Arthropoda</taxon>
        <taxon>Hexapoda</taxon>
        <taxon>Insecta</taxon>
        <taxon>Pterygota</taxon>
        <taxon>Neoptera</taxon>
        <taxon>Endopterygota</taxon>
        <taxon>Lepidoptera</taxon>
        <taxon>Glossata</taxon>
        <taxon>Ditrysia</taxon>
        <taxon>Papilionoidea</taxon>
        <taxon>Nymphalidae</taxon>
        <taxon>Nymphalinae</taxon>
        <taxon>Euphydryas</taxon>
    </lineage>
</organism>
<feature type="region of interest" description="Disordered" evidence="1">
    <location>
        <begin position="1"/>
        <end position="20"/>
    </location>
</feature>
<sequence length="183" mass="21367">MHHNIIRSLEDEHEHEQRLESGHEYYNSLRQERLISLSNERLRIENIRSLETDEQREARLTADRFRHSLNDLDVNIKDQSTNSVVCSDKYKSGFAYNLTIDYRSSSVIGDMNVVCSFCNALKWSKESAGFCCSGGKINLLSLEDPPEPLKSLLLREHVQSKQFLDNMTFWCSTNLRRSFHAYF</sequence>
<proteinExistence type="predicted"/>
<dbReference type="AlphaFoldDB" id="A0AAU9UM92"/>
<feature type="compositionally biased region" description="Basic and acidic residues" evidence="1">
    <location>
        <begin position="8"/>
        <end position="20"/>
    </location>
</feature>
<protein>
    <submittedName>
        <fullName evidence="3">Uncharacterized protein</fullName>
    </submittedName>
</protein>
<dbReference type="EMBL" id="CAKOGL010000022">
    <property type="protein sequence ID" value="CAH2100136.1"/>
    <property type="molecule type" value="Genomic_DNA"/>
</dbReference>
<evidence type="ECO:0000313" key="2">
    <source>
        <dbReference type="EMBL" id="CAH2100127.1"/>
    </source>
</evidence>
<evidence type="ECO:0000256" key="1">
    <source>
        <dbReference type="SAM" id="MobiDB-lite"/>
    </source>
</evidence>
<name>A0AAU9UM92_EUPED</name>
<reference evidence="3" key="1">
    <citation type="submission" date="2022-03" db="EMBL/GenBank/DDBJ databases">
        <authorList>
            <person name="Tunstrom K."/>
        </authorList>
    </citation>
    <scope>NUCLEOTIDE SEQUENCE</scope>
</reference>
<dbReference type="EMBL" id="CAKOGL010000022">
    <property type="protein sequence ID" value="CAH2100127.1"/>
    <property type="molecule type" value="Genomic_DNA"/>
</dbReference>